<sequence length="104" mass="11639">MVAISAAGWTRLPTVNFVRGSNIRITIFKPWGKGVDVCIVTRKRVLVHLWGSRPVEFVDLSEIGQRLHDGLHLNQQPPDSVHKLVEYCRVVIGLAMLDVGLKRG</sequence>
<protein>
    <submittedName>
        <fullName evidence="1">Uncharacterized protein</fullName>
    </submittedName>
</protein>
<dbReference type="EMBL" id="RCMI01000563">
    <property type="protein sequence ID" value="KAG2905487.1"/>
    <property type="molecule type" value="Genomic_DNA"/>
</dbReference>
<proteinExistence type="predicted"/>
<accession>A0A8T1BL58</accession>
<evidence type="ECO:0000313" key="1">
    <source>
        <dbReference type="EMBL" id="KAG2905487.1"/>
    </source>
</evidence>
<dbReference type="AlphaFoldDB" id="A0A8T1BL58"/>
<reference evidence="1" key="1">
    <citation type="submission" date="2018-10" db="EMBL/GenBank/DDBJ databases">
        <title>Effector identification in a new, highly contiguous assembly of the strawberry crown rot pathogen Phytophthora cactorum.</title>
        <authorList>
            <person name="Armitage A.D."/>
            <person name="Nellist C.F."/>
            <person name="Bates H."/>
            <person name="Vickerstaff R.J."/>
            <person name="Harrison R.J."/>
        </authorList>
    </citation>
    <scope>NUCLEOTIDE SEQUENCE</scope>
    <source>
        <strain evidence="1">4032</strain>
    </source>
</reference>
<gene>
    <name evidence="1" type="ORF">PC115_g14597</name>
</gene>
<dbReference type="Proteomes" id="UP000774804">
    <property type="component" value="Unassembled WGS sequence"/>
</dbReference>
<comment type="caution">
    <text evidence="1">The sequence shown here is derived from an EMBL/GenBank/DDBJ whole genome shotgun (WGS) entry which is preliminary data.</text>
</comment>
<organism evidence="1 2">
    <name type="scientific">Phytophthora cactorum</name>
    <dbReference type="NCBI Taxonomy" id="29920"/>
    <lineage>
        <taxon>Eukaryota</taxon>
        <taxon>Sar</taxon>
        <taxon>Stramenopiles</taxon>
        <taxon>Oomycota</taxon>
        <taxon>Peronosporomycetes</taxon>
        <taxon>Peronosporales</taxon>
        <taxon>Peronosporaceae</taxon>
        <taxon>Phytophthora</taxon>
    </lineage>
</organism>
<name>A0A8T1BL58_9STRA</name>
<evidence type="ECO:0000313" key="2">
    <source>
        <dbReference type="Proteomes" id="UP000774804"/>
    </source>
</evidence>